<name>A0ABQ4ZB09_9ASTR</name>
<feature type="compositionally biased region" description="Polar residues" evidence="1">
    <location>
        <begin position="369"/>
        <end position="389"/>
    </location>
</feature>
<dbReference type="InterPro" id="IPR043502">
    <property type="entry name" value="DNA/RNA_pol_sf"/>
</dbReference>
<gene>
    <name evidence="2" type="ORF">Tco_0770024</name>
</gene>
<feature type="region of interest" description="Disordered" evidence="1">
    <location>
        <begin position="69"/>
        <end position="89"/>
    </location>
</feature>
<dbReference type="Proteomes" id="UP001151760">
    <property type="component" value="Unassembled WGS sequence"/>
</dbReference>
<dbReference type="SUPFAM" id="SSF56672">
    <property type="entry name" value="DNA/RNA polymerases"/>
    <property type="match status" value="1"/>
</dbReference>
<reference evidence="2" key="1">
    <citation type="journal article" date="2022" name="Int. J. Mol. Sci.">
        <title>Draft Genome of Tanacetum Coccineum: Genomic Comparison of Closely Related Tanacetum-Family Plants.</title>
        <authorList>
            <person name="Yamashiro T."/>
            <person name="Shiraishi A."/>
            <person name="Nakayama K."/>
            <person name="Satake H."/>
        </authorList>
    </citation>
    <scope>NUCLEOTIDE SEQUENCE</scope>
</reference>
<organism evidence="2 3">
    <name type="scientific">Tanacetum coccineum</name>
    <dbReference type="NCBI Taxonomy" id="301880"/>
    <lineage>
        <taxon>Eukaryota</taxon>
        <taxon>Viridiplantae</taxon>
        <taxon>Streptophyta</taxon>
        <taxon>Embryophyta</taxon>
        <taxon>Tracheophyta</taxon>
        <taxon>Spermatophyta</taxon>
        <taxon>Magnoliopsida</taxon>
        <taxon>eudicotyledons</taxon>
        <taxon>Gunneridae</taxon>
        <taxon>Pentapetalae</taxon>
        <taxon>asterids</taxon>
        <taxon>campanulids</taxon>
        <taxon>Asterales</taxon>
        <taxon>Asteraceae</taxon>
        <taxon>Asteroideae</taxon>
        <taxon>Anthemideae</taxon>
        <taxon>Anthemidinae</taxon>
        <taxon>Tanacetum</taxon>
    </lineage>
</organism>
<evidence type="ECO:0000313" key="3">
    <source>
        <dbReference type="Proteomes" id="UP001151760"/>
    </source>
</evidence>
<evidence type="ECO:0000256" key="1">
    <source>
        <dbReference type="SAM" id="MobiDB-lite"/>
    </source>
</evidence>
<accession>A0ABQ4ZB09</accession>
<feature type="region of interest" description="Disordered" evidence="1">
    <location>
        <begin position="121"/>
        <end position="144"/>
    </location>
</feature>
<protein>
    <submittedName>
        <fullName evidence="2">Uncharacterized protein</fullName>
    </submittedName>
</protein>
<proteinExistence type="predicted"/>
<reference evidence="2" key="2">
    <citation type="submission" date="2022-01" db="EMBL/GenBank/DDBJ databases">
        <authorList>
            <person name="Yamashiro T."/>
            <person name="Shiraishi A."/>
            <person name="Satake H."/>
            <person name="Nakayama K."/>
        </authorList>
    </citation>
    <scope>NUCLEOTIDE SEQUENCE</scope>
</reference>
<evidence type="ECO:0000313" key="2">
    <source>
        <dbReference type="EMBL" id="GJS87388.1"/>
    </source>
</evidence>
<comment type="caution">
    <text evidence="2">The sequence shown here is derived from an EMBL/GenBank/DDBJ whole genome shotgun (WGS) entry which is preliminary data.</text>
</comment>
<dbReference type="EMBL" id="BQNB010011195">
    <property type="protein sequence ID" value="GJS87388.1"/>
    <property type="molecule type" value="Genomic_DNA"/>
</dbReference>
<feature type="region of interest" description="Disordered" evidence="1">
    <location>
        <begin position="365"/>
        <end position="398"/>
    </location>
</feature>
<sequence length="398" mass="44787">MRSLGAVGFTIHSMIKFPTNQGIVTMETSRETLRECKHLERVQGSWKEVRWRQYEEQMSGIREQVILRARSNSGKRPSSGPVSLEKTRSKEDIEEVFTISHERPDQIKELCCYTSEDDRKGVSRSKRTKRGNTLGGSSNKKKKVKEGNFLGHMVTEEGLKADPERIQEIILSLTPRKAGWTNEAEEALRRIKRKLGKLQTLDIPKEGETLIKEAEGLVMKKFFGQGDQVEGTPDANEGGTCTLSKKLQAKSTPTPRAWRLYLGKETIEEGSGVGIILVSPEEKMHSYVIRLKFNASNHVEGSHTPATEHERKYKEEILDATALFHRFRITHLPKILNPKVEVLTGLATIKLEFLNQEVSVGIKTRPSVEETSSSKKGMATINTPGTKPNCNRHASRSN</sequence>
<keyword evidence="3" id="KW-1185">Reference proteome</keyword>